<dbReference type="AlphaFoldDB" id="G4TTJ5"/>
<dbReference type="Proteomes" id="UP000007148">
    <property type="component" value="Unassembled WGS sequence"/>
</dbReference>
<evidence type="ECO:0000313" key="2">
    <source>
        <dbReference type="Proteomes" id="UP000007148"/>
    </source>
</evidence>
<protein>
    <submittedName>
        <fullName evidence="1">Uncharacterized protein</fullName>
    </submittedName>
</protein>
<dbReference type="HOGENOM" id="CLU_2386998_0_0_1"/>
<comment type="caution">
    <text evidence="1">The sequence shown here is derived from an EMBL/GenBank/DDBJ whole genome shotgun (WGS) entry which is preliminary data.</text>
</comment>
<keyword evidence="2" id="KW-1185">Reference proteome</keyword>
<organism evidence="1 2">
    <name type="scientific">Serendipita indica (strain DSM 11827)</name>
    <name type="common">Root endophyte fungus</name>
    <name type="synonym">Piriformospora indica</name>
    <dbReference type="NCBI Taxonomy" id="1109443"/>
    <lineage>
        <taxon>Eukaryota</taxon>
        <taxon>Fungi</taxon>
        <taxon>Dikarya</taxon>
        <taxon>Basidiomycota</taxon>
        <taxon>Agaricomycotina</taxon>
        <taxon>Agaricomycetes</taxon>
        <taxon>Sebacinales</taxon>
        <taxon>Serendipitaceae</taxon>
        <taxon>Serendipita</taxon>
    </lineage>
</organism>
<evidence type="ECO:0000313" key="1">
    <source>
        <dbReference type="EMBL" id="CCA74638.1"/>
    </source>
</evidence>
<accession>G4TTJ5</accession>
<reference evidence="1 2" key="1">
    <citation type="journal article" date="2011" name="PLoS Pathog.">
        <title>Endophytic Life Strategies Decoded by Genome and Transcriptome Analyses of the Mutualistic Root Symbiont Piriformospora indica.</title>
        <authorList>
            <person name="Zuccaro A."/>
            <person name="Lahrmann U."/>
            <person name="Guldener U."/>
            <person name="Langen G."/>
            <person name="Pfiffi S."/>
            <person name="Biedenkopf D."/>
            <person name="Wong P."/>
            <person name="Samans B."/>
            <person name="Grimm C."/>
            <person name="Basiewicz M."/>
            <person name="Murat C."/>
            <person name="Martin F."/>
            <person name="Kogel K.H."/>
        </authorList>
    </citation>
    <scope>NUCLEOTIDE SEQUENCE [LARGE SCALE GENOMIC DNA]</scope>
    <source>
        <strain evidence="1 2">DSM 11827</strain>
    </source>
</reference>
<dbReference type="EMBL" id="CAFZ01000337">
    <property type="protein sequence ID" value="CCA74638.1"/>
    <property type="molecule type" value="Genomic_DNA"/>
</dbReference>
<proteinExistence type="predicted"/>
<name>G4TTJ5_SERID</name>
<dbReference type="InParanoid" id="G4TTJ5"/>
<sequence>MPPISLYDKFIKFVLQDDKGTELDSIPVSRGLGLKVRRRILRRQSQTYRQQVLDELRGAFNTPPNTTIPLFKRELFIEDALDEHLVYVTDSAWR</sequence>
<gene>
    <name evidence="1" type="ORF">PIIN_08590</name>
</gene>